<keyword evidence="2" id="KW-1185">Reference proteome</keyword>
<reference evidence="1 2" key="1">
    <citation type="journal article" date="2021" name="J. Hered.">
        <title>A chromosome-level genome assembly of the parasitoid wasp, Cotesia glomerata (Hymenoptera: Braconidae).</title>
        <authorList>
            <person name="Pinto B.J."/>
            <person name="Weis J.J."/>
            <person name="Gamble T."/>
            <person name="Ode P.J."/>
            <person name="Paul R."/>
            <person name="Zaspel J.M."/>
        </authorList>
    </citation>
    <scope>NUCLEOTIDE SEQUENCE [LARGE SCALE GENOMIC DNA]</scope>
    <source>
        <strain evidence="1">CgM1</strain>
    </source>
</reference>
<evidence type="ECO:0000313" key="1">
    <source>
        <dbReference type="EMBL" id="KAH0558192.1"/>
    </source>
</evidence>
<dbReference type="AlphaFoldDB" id="A0AAV7IVP3"/>
<organism evidence="1 2">
    <name type="scientific">Cotesia glomerata</name>
    <name type="common">Lepidopteran parasitic wasp</name>
    <name type="synonym">Apanteles glomeratus</name>
    <dbReference type="NCBI Taxonomy" id="32391"/>
    <lineage>
        <taxon>Eukaryota</taxon>
        <taxon>Metazoa</taxon>
        <taxon>Ecdysozoa</taxon>
        <taxon>Arthropoda</taxon>
        <taxon>Hexapoda</taxon>
        <taxon>Insecta</taxon>
        <taxon>Pterygota</taxon>
        <taxon>Neoptera</taxon>
        <taxon>Endopterygota</taxon>
        <taxon>Hymenoptera</taxon>
        <taxon>Apocrita</taxon>
        <taxon>Ichneumonoidea</taxon>
        <taxon>Braconidae</taxon>
        <taxon>Microgastrinae</taxon>
        <taxon>Cotesia</taxon>
    </lineage>
</organism>
<accession>A0AAV7IVP3</accession>
<name>A0AAV7IVP3_COTGL</name>
<dbReference type="EMBL" id="JAHXZJ010000747">
    <property type="protein sequence ID" value="KAH0558192.1"/>
    <property type="molecule type" value="Genomic_DNA"/>
</dbReference>
<dbReference type="Proteomes" id="UP000826195">
    <property type="component" value="Unassembled WGS sequence"/>
</dbReference>
<sequence>MRNSVAVQLSGLSLNILHCSGVLGRSSSTFEFRLKDFTGRKVTRRLNLIKKISSDEHKDLITIPRWGSDTK</sequence>
<comment type="caution">
    <text evidence="1">The sequence shown here is derived from an EMBL/GenBank/DDBJ whole genome shotgun (WGS) entry which is preliminary data.</text>
</comment>
<gene>
    <name evidence="1" type="ORF">KQX54_014810</name>
</gene>
<proteinExistence type="predicted"/>
<evidence type="ECO:0000313" key="2">
    <source>
        <dbReference type="Proteomes" id="UP000826195"/>
    </source>
</evidence>
<protein>
    <submittedName>
        <fullName evidence="1">Uncharacterized protein</fullName>
    </submittedName>
</protein>